<evidence type="ECO:0000256" key="1">
    <source>
        <dbReference type="SAM" id="Phobius"/>
    </source>
</evidence>
<evidence type="ECO:0008006" key="4">
    <source>
        <dbReference type="Google" id="ProtNLM"/>
    </source>
</evidence>
<accession>A0A2U2RIH2</accession>
<dbReference type="OrthoDB" id="3828660at2"/>
<organism evidence="2 3">
    <name type="scientific">Brachybacterium endophyticum</name>
    <dbReference type="NCBI Taxonomy" id="2182385"/>
    <lineage>
        <taxon>Bacteria</taxon>
        <taxon>Bacillati</taxon>
        <taxon>Actinomycetota</taxon>
        <taxon>Actinomycetes</taxon>
        <taxon>Micrococcales</taxon>
        <taxon>Dermabacteraceae</taxon>
        <taxon>Brachybacterium</taxon>
    </lineage>
</organism>
<dbReference type="Proteomes" id="UP000245590">
    <property type="component" value="Unassembled WGS sequence"/>
</dbReference>
<feature type="transmembrane region" description="Helical" evidence="1">
    <location>
        <begin position="6"/>
        <end position="24"/>
    </location>
</feature>
<sequence>MAVLAVLVYVASGITAALALLYVAKQLAADLLLLAGPALIMLLWLLEGLVIAWSDLSAGPAPDRITLYGYLATGFVMPLGAAWLGATERSRWGSAGIAIAALTQFVLQMRLPQIWPGGPL</sequence>
<keyword evidence="1" id="KW-1133">Transmembrane helix</keyword>
<dbReference type="AlphaFoldDB" id="A0A2U2RIH2"/>
<reference evidence="2 3" key="1">
    <citation type="submission" date="2018-05" db="EMBL/GenBank/DDBJ databases">
        <title>Brachybacterium sp. M1HQ-2T, whole genome shotgun sequence.</title>
        <authorList>
            <person name="Tuo L."/>
        </authorList>
    </citation>
    <scope>NUCLEOTIDE SEQUENCE [LARGE SCALE GENOMIC DNA]</scope>
    <source>
        <strain evidence="2 3">M1HQ-2</strain>
    </source>
</reference>
<dbReference type="EMBL" id="QFKX01000004">
    <property type="protein sequence ID" value="PWH05656.1"/>
    <property type="molecule type" value="Genomic_DNA"/>
</dbReference>
<feature type="transmembrane region" description="Helical" evidence="1">
    <location>
        <begin position="65"/>
        <end position="85"/>
    </location>
</feature>
<gene>
    <name evidence="2" type="ORF">DEO23_10590</name>
</gene>
<name>A0A2U2RIH2_9MICO</name>
<evidence type="ECO:0000313" key="2">
    <source>
        <dbReference type="EMBL" id="PWH05656.1"/>
    </source>
</evidence>
<feature type="transmembrane region" description="Helical" evidence="1">
    <location>
        <begin position="92"/>
        <end position="111"/>
    </location>
</feature>
<dbReference type="RefSeq" id="WP_109276012.1">
    <property type="nucleotide sequence ID" value="NZ_QFKX01000004.1"/>
</dbReference>
<proteinExistence type="predicted"/>
<evidence type="ECO:0000313" key="3">
    <source>
        <dbReference type="Proteomes" id="UP000245590"/>
    </source>
</evidence>
<keyword evidence="3" id="KW-1185">Reference proteome</keyword>
<feature type="transmembrane region" description="Helical" evidence="1">
    <location>
        <begin position="31"/>
        <end position="53"/>
    </location>
</feature>
<keyword evidence="1" id="KW-0472">Membrane</keyword>
<protein>
    <recommendedName>
        <fullName evidence="4">Integral membrane protein</fullName>
    </recommendedName>
</protein>
<comment type="caution">
    <text evidence="2">The sequence shown here is derived from an EMBL/GenBank/DDBJ whole genome shotgun (WGS) entry which is preliminary data.</text>
</comment>
<keyword evidence="1" id="KW-0812">Transmembrane</keyword>